<dbReference type="GO" id="GO:0016616">
    <property type="term" value="F:oxidoreductase activity, acting on the CH-OH group of donors, NAD or NADP as acceptor"/>
    <property type="evidence" value="ECO:0007669"/>
    <property type="project" value="TreeGrafter"/>
</dbReference>
<dbReference type="SUPFAM" id="SSF51735">
    <property type="entry name" value="NAD(P)-binding Rossmann-fold domains"/>
    <property type="match status" value="1"/>
</dbReference>
<proteinExistence type="predicted"/>
<keyword evidence="2" id="KW-1185">Reference proteome</keyword>
<organism evidence="1 2">
    <name type="scientific">Rhynchosporium agropyri</name>
    <dbReference type="NCBI Taxonomy" id="914238"/>
    <lineage>
        <taxon>Eukaryota</taxon>
        <taxon>Fungi</taxon>
        <taxon>Dikarya</taxon>
        <taxon>Ascomycota</taxon>
        <taxon>Pezizomycotina</taxon>
        <taxon>Leotiomycetes</taxon>
        <taxon>Helotiales</taxon>
        <taxon>Ploettnerulaceae</taxon>
        <taxon>Rhynchosporium</taxon>
    </lineage>
</organism>
<dbReference type="AlphaFoldDB" id="A0A1E1LRJ9"/>
<dbReference type="Proteomes" id="UP000178912">
    <property type="component" value="Unassembled WGS sequence"/>
</dbReference>
<dbReference type="InterPro" id="IPR036291">
    <property type="entry name" value="NAD(P)-bd_dom_sf"/>
</dbReference>
<accession>A0A1E1LRJ9</accession>
<dbReference type="PANTHER" id="PTHR45458:SF2">
    <property type="entry name" value="OXIDOREDUCTASE, SHORT CHAIN DEHYDROGENASE_REDUCTASE FAMILY SUPERFAMILY (AFU_ORTHOLOGUE AFUA_3G13450)"/>
    <property type="match status" value="1"/>
</dbReference>
<dbReference type="InterPro" id="IPR052184">
    <property type="entry name" value="SDR_enzymes"/>
</dbReference>
<reference evidence="2" key="1">
    <citation type="submission" date="2016-03" db="EMBL/GenBank/DDBJ databases">
        <authorList>
            <person name="Guldener U."/>
        </authorList>
    </citation>
    <scope>NUCLEOTIDE SEQUENCE [LARGE SCALE GENOMIC DNA]</scope>
    <source>
        <strain evidence="2">04CH-RAC-A.6.1</strain>
    </source>
</reference>
<dbReference type="EMBL" id="FJUX01000177">
    <property type="protein sequence ID" value="CZT13131.1"/>
    <property type="molecule type" value="Genomic_DNA"/>
</dbReference>
<name>A0A1E1LRJ9_9HELO</name>
<protein>
    <submittedName>
        <fullName evidence="1">Uncharacterized protein</fullName>
    </submittedName>
</protein>
<dbReference type="PANTHER" id="PTHR45458">
    <property type="entry name" value="SHORT-CHAIN DEHYDROGENASE/REDUCTASE SDR"/>
    <property type="match status" value="1"/>
</dbReference>
<sequence length="102" mass="11196">MFLELFRDLYLSATSSIHSLHLFSLLPTESKILLISSEAGSITLRRPKEGGGYHAHDASQAALIMVGKLFSLNLKEHSAVVGIMHPGFMRTEMMAGIGCDRH</sequence>
<gene>
    <name evidence="1" type="ORF">RAG0_16718</name>
</gene>
<evidence type="ECO:0000313" key="1">
    <source>
        <dbReference type="EMBL" id="CZT13131.1"/>
    </source>
</evidence>
<evidence type="ECO:0000313" key="2">
    <source>
        <dbReference type="Proteomes" id="UP000178912"/>
    </source>
</evidence>
<dbReference type="OrthoDB" id="7289984at2759"/>
<dbReference type="Gene3D" id="3.40.50.720">
    <property type="entry name" value="NAD(P)-binding Rossmann-like Domain"/>
    <property type="match status" value="1"/>
</dbReference>